<feature type="coiled-coil region" evidence="6">
    <location>
        <begin position="116"/>
        <end position="154"/>
    </location>
</feature>
<gene>
    <name evidence="8" type="ORF">GSCOC_T00032613001</name>
</gene>
<evidence type="ECO:0000256" key="1">
    <source>
        <dbReference type="ARBA" id="ARBA00005405"/>
    </source>
</evidence>
<evidence type="ECO:0000256" key="7">
    <source>
        <dbReference type="SAM" id="MobiDB-lite"/>
    </source>
</evidence>
<organism evidence="8 9">
    <name type="scientific">Coffea canephora</name>
    <name type="common">Robusta coffee</name>
    <dbReference type="NCBI Taxonomy" id="49390"/>
    <lineage>
        <taxon>Eukaryota</taxon>
        <taxon>Viridiplantae</taxon>
        <taxon>Streptophyta</taxon>
        <taxon>Embryophyta</taxon>
        <taxon>Tracheophyta</taxon>
        <taxon>Spermatophyta</taxon>
        <taxon>Magnoliopsida</taxon>
        <taxon>eudicotyledons</taxon>
        <taxon>Gunneridae</taxon>
        <taxon>Pentapetalae</taxon>
        <taxon>asterids</taxon>
        <taxon>lamiids</taxon>
        <taxon>Gentianales</taxon>
        <taxon>Rubiaceae</taxon>
        <taxon>Ixoroideae</taxon>
        <taxon>Gardenieae complex</taxon>
        <taxon>Bertiereae - Coffeeae clade</taxon>
        <taxon>Coffeeae</taxon>
        <taxon>Coffea</taxon>
    </lineage>
</organism>
<dbReference type="InParanoid" id="A0A068TZ42"/>
<dbReference type="STRING" id="49390.A0A068TZ42"/>
<protein>
    <recommendedName>
        <fullName evidence="10">Protein FLX-like 3</fullName>
    </recommendedName>
</protein>
<keyword evidence="2" id="KW-0217">Developmental protein</keyword>
<reference evidence="9" key="1">
    <citation type="journal article" date="2014" name="Science">
        <title>The coffee genome provides insight into the convergent evolution of caffeine biosynthesis.</title>
        <authorList>
            <person name="Denoeud F."/>
            <person name="Carretero-Paulet L."/>
            <person name="Dereeper A."/>
            <person name="Droc G."/>
            <person name="Guyot R."/>
            <person name="Pietrella M."/>
            <person name="Zheng C."/>
            <person name="Alberti A."/>
            <person name="Anthony F."/>
            <person name="Aprea G."/>
            <person name="Aury J.M."/>
            <person name="Bento P."/>
            <person name="Bernard M."/>
            <person name="Bocs S."/>
            <person name="Campa C."/>
            <person name="Cenci A."/>
            <person name="Combes M.C."/>
            <person name="Crouzillat D."/>
            <person name="Da Silva C."/>
            <person name="Daddiego L."/>
            <person name="De Bellis F."/>
            <person name="Dussert S."/>
            <person name="Garsmeur O."/>
            <person name="Gayraud T."/>
            <person name="Guignon V."/>
            <person name="Jahn K."/>
            <person name="Jamilloux V."/>
            <person name="Joet T."/>
            <person name="Labadie K."/>
            <person name="Lan T."/>
            <person name="Leclercq J."/>
            <person name="Lepelley M."/>
            <person name="Leroy T."/>
            <person name="Li L.T."/>
            <person name="Librado P."/>
            <person name="Lopez L."/>
            <person name="Munoz A."/>
            <person name="Noel B."/>
            <person name="Pallavicini A."/>
            <person name="Perrotta G."/>
            <person name="Poncet V."/>
            <person name="Pot D."/>
            <person name="Priyono X."/>
            <person name="Rigoreau M."/>
            <person name="Rouard M."/>
            <person name="Rozas J."/>
            <person name="Tranchant-Dubreuil C."/>
            <person name="VanBuren R."/>
            <person name="Zhang Q."/>
            <person name="Andrade A.C."/>
            <person name="Argout X."/>
            <person name="Bertrand B."/>
            <person name="de Kochko A."/>
            <person name="Graziosi G."/>
            <person name="Henry R.J."/>
            <person name="Jayarama X."/>
            <person name="Ming R."/>
            <person name="Nagai C."/>
            <person name="Rounsley S."/>
            <person name="Sankoff D."/>
            <person name="Giuliano G."/>
            <person name="Albert V.A."/>
            <person name="Wincker P."/>
            <person name="Lashermes P."/>
        </authorList>
    </citation>
    <scope>NUCLEOTIDE SEQUENCE [LARGE SCALE GENOMIC DNA]</scope>
    <source>
        <strain evidence="9">cv. DH200-94</strain>
    </source>
</reference>
<dbReference type="InterPro" id="IPR040353">
    <property type="entry name" value="FLX/FLX-like"/>
</dbReference>
<dbReference type="OMA" id="KAPGRED"/>
<dbReference type="GO" id="GO:0030154">
    <property type="term" value="P:cell differentiation"/>
    <property type="evidence" value="ECO:0007669"/>
    <property type="project" value="UniProtKB-KW"/>
</dbReference>
<feature type="region of interest" description="Disordered" evidence="7">
    <location>
        <begin position="212"/>
        <end position="265"/>
    </location>
</feature>
<name>A0A068TZ42_COFCA</name>
<feature type="compositionally biased region" description="Basic and acidic residues" evidence="7">
    <location>
        <begin position="212"/>
        <end position="221"/>
    </location>
</feature>
<evidence type="ECO:0000313" key="8">
    <source>
        <dbReference type="EMBL" id="CDP00618.1"/>
    </source>
</evidence>
<evidence type="ECO:0000256" key="3">
    <source>
        <dbReference type="ARBA" id="ARBA00022782"/>
    </source>
</evidence>
<evidence type="ECO:0000256" key="6">
    <source>
        <dbReference type="SAM" id="Coils"/>
    </source>
</evidence>
<keyword evidence="9" id="KW-1185">Reference proteome</keyword>
<evidence type="ECO:0008006" key="10">
    <source>
        <dbReference type="Google" id="ProtNLM"/>
    </source>
</evidence>
<comment type="similarity">
    <text evidence="1">Belongs to the FLX family.</text>
</comment>
<dbReference type="EMBL" id="HG739089">
    <property type="protein sequence ID" value="CDP00618.1"/>
    <property type="molecule type" value="Genomic_DNA"/>
</dbReference>
<evidence type="ECO:0000256" key="2">
    <source>
        <dbReference type="ARBA" id="ARBA00022473"/>
    </source>
</evidence>
<proteinExistence type="inferred from homology"/>
<dbReference type="Proteomes" id="UP000295252">
    <property type="component" value="Chromosome III"/>
</dbReference>
<accession>A0A068TZ42</accession>
<dbReference type="PhylomeDB" id="A0A068TZ42"/>
<evidence type="ECO:0000313" key="9">
    <source>
        <dbReference type="Proteomes" id="UP000295252"/>
    </source>
</evidence>
<dbReference type="AlphaFoldDB" id="A0A068TZ42"/>
<dbReference type="PANTHER" id="PTHR33405:SF19">
    <property type="entry name" value="OS08G0430100 PROTEIN"/>
    <property type="match status" value="1"/>
</dbReference>
<keyword evidence="4 6" id="KW-0175">Coiled coil</keyword>
<keyword evidence="3" id="KW-0221">Differentiation</keyword>
<dbReference type="GO" id="GO:0009908">
    <property type="term" value="P:flower development"/>
    <property type="evidence" value="ECO:0007669"/>
    <property type="project" value="UniProtKB-KW"/>
</dbReference>
<keyword evidence="5" id="KW-0287">Flowering</keyword>
<evidence type="ECO:0000256" key="4">
    <source>
        <dbReference type="ARBA" id="ARBA00023054"/>
    </source>
</evidence>
<dbReference type="OrthoDB" id="1902464at2759"/>
<dbReference type="Gramene" id="CDP00618">
    <property type="protein sequence ID" value="CDP00618"/>
    <property type="gene ID" value="GSCOC_T00032613001"/>
</dbReference>
<sequence>MAGRNRMFRQTDNIRGFRNDPRAIMHRGGGPLPPHPAVLEEELEIQHRDMQKIVAENGLLVDENVFLQSELTAVKDEIHRLSQVLPQIRADKEAHIRELIERGMKLEAELRSAEPLRAEVVQLRSESQKLNALRQELAAQVQALNKDINRCKADNQQVAAMKADIEGMHKELIEARRIFEFEKKANEQLVEQNQAMEKNLVSMAREIEKLRAEQASSERRARGPGIGTYGMMNGSPEMRYRGNSYGDPYGSGAWGSYDKRGLPRR</sequence>
<dbReference type="PANTHER" id="PTHR33405">
    <property type="entry name" value="PROTEIN FLX-LIKE 2"/>
    <property type="match status" value="1"/>
</dbReference>
<evidence type="ECO:0000256" key="5">
    <source>
        <dbReference type="ARBA" id="ARBA00023089"/>
    </source>
</evidence>